<accession>A0ABQ1X9E5</accession>
<evidence type="ECO:0000313" key="2">
    <source>
        <dbReference type="Proteomes" id="UP000596938"/>
    </source>
</evidence>
<evidence type="ECO:0000313" key="1">
    <source>
        <dbReference type="EMBL" id="GGG84255.1"/>
    </source>
</evidence>
<dbReference type="EMBL" id="BMKU01000001">
    <property type="protein sequence ID" value="GGG84255.1"/>
    <property type="molecule type" value="Genomic_DNA"/>
</dbReference>
<name>A0ABQ1X9E5_9MICC</name>
<organism evidence="1 2">
    <name type="scientific">Pseudarthrobacter polychromogenes</name>
    <dbReference type="NCBI Taxonomy" id="1676"/>
    <lineage>
        <taxon>Bacteria</taxon>
        <taxon>Bacillati</taxon>
        <taxon>Actinomycetota</taxon>
        <taxon>Actinomycetes</taxon>
        <taxon>Micrococcales</taxon>
        <taxon>Micrococcaceae</taxon>
        <taxon>Pseudarthrobacter</taxon>
    </lineage>
</organism>
<gene>
    <name evidence="1" type="ORF">GCM10011577_02270</name>
</gene>
<keyword evidence="2" id="KW-1185">Reference proteome</keyword>
<protein>
    <submittedName>
        <fullName evidence="1">Uncharacterized protein</fullName>
    </submittedName>
</protein>
<dbReference type="Proteomes" id="UP000596938">
    <property type="component" value="Unassembled WGS sequence"/>
</dbReference>
<sequence length="87" mass="9181">MIPVMTISQPSGRSRVIGGRAPAVLLSGSTVRSGAWVPLKGEMLGIGKASFSSGGPCPIVTPDAGKTFQERELVMLLPLWNSRGMRE</sequence>
<reference evidence="2" key="1">
    <citation type="journal article" date="2019" name="Int. J. Syst. Evol. Microbiol.">
        <title>The Global Catalogue of Microorganisms (GCM) 10K type strain sequencing project: providing services to taxonomists for standard genome sequencing and annotation.</title>
        <authorList>
            <consortium name="The Broad Institute Genomics Platform"/>
            <consortium name="The Broad Institute Genome Sequencing Center for Infectious Disease"/>
            <person name="Wu L."/>
            <person name="Ma J."/>
        </authorList>
    </citation>
    <scope>NUCLEOTIDE SEQUENCE [LARGE SCALE GENOMIC DNA]</scope>
    <source>
        <strain evidence="2">CGMCC 1.1927</strain>
    </source>
</reference>
<comment type="caution">
    <text evidence="1">The sequence shown here is derived from an EMBL/GenBank/DDBJ whole genome shotgun (WGS) entry which is preliminary data.</text>
</comment>
<proteinExistence type="predicted"/>